<proteinExistence type="predicted"/>
<keyword evidence="2" id="KW-1185">Reference proteome</keyword>
<sequence length="37" mass="3950">MGYIGFAPLGNPWIRKGKKGRRGPEMALIAACLYGVG</sequence>
<protein>
    <submittedName>
        <fullName evidence="1">Uncharacterized protein</fullName>
    </submittedName>
</protein>
<dbReference type="AlphaFoldDB" id="R7ZRN4"/>
<gene>
    <name evidence="1" type="ORF">ADIS_2687</name>
</gene>
<organism evidence="1 2">
    <name type="scientific">Lunatimonas lonarensis</name>
    <dbReference type="NCBI Taxonomy" id="1232681"/>
    <lineage>
        <taxon>Bacteria</taxon>
        <taxon>Pseudomonadati</taxon>
        <taxon>Bacteroidota</taxon>
        <taxon>Cytophagia</taxon>
        <taxon>Cytophagales</taxon>
        <taxon>Cyclobacteriaceae</taxon>
    </lineage>
</organism>
<accession>R7ZRN4</accession>
<evidence type="ECO:0000313" key="2">
    <source>
        <dbReference type="Proteomes" id="UP000013909"/>
    </source>
</evidence>
<dbReference type="EMBL" id="AQHR01000073">
    <property type="protein sequence ID" value="EON76816.1"/>
    <property type="molecule type" value="Genomic_DNA"/>
</dbReference>
<dbReference type="Proteomes" id="UP000013909">
    <property type="component" value="Unassembled WGS sequence"/>
</dbReference>
<name>R7ZRN4_9BACT</name>
<comment type="caution">
    <text evidence="1">The sequence shown here is derived from an EMBL/GenBank/DDBJ whole genome shotgun (WGS) entry which is preliminary data.</text>
</comment>
<reference evidence="1 2" key="1">
    <citation type="submission" date="2013-02" db="EMBL/GenBank/DDBJ databases">
        <title>A novel strain isolated from Lonar lake, Maharashtra, India.</title>
        <authorList>
            <person name="Singh A."/>
        </authorList>
    </citation>
    <scope>NUCLEOTIDE SEQUENCE [LARGE SCALE GENOMIC DNA]</scope>
    <source>
        <strain evidence="1 2">AK24</strain>
    </source>
</reference>
<evidence type="ECO:0000313" key="1">
    <source>
        <dbReference type="EMBL" id="EON76816.1"/>
    </source>
</evidence>